<dbReference type="EMBL" id="BAABCQ010000027">
    <property type="protein sequence ID" value="GAA3968136.1"/>
    <property type="molecule type" value="Genomic_DNA"/>
</dbReference>
<reference evidence="2" key="1">
    <citation type="journal article" date="2019" name="Int. J. Syst. Evol. Microbiol.">
        <title>The Global Catalogue of Microorganisms (GCM) 10K type strain sequencing project: providing services to taxonomists for standard genome sequencing and annotation.</title>
        <authorList>
            <consortium name="The Broad Institute Genomics Platform"/>
            <consortium name="The Broad Institute Genome Sequencing Center for Infectious Disease"/>
            <person name="Wu L."/>
            <person name="Ma J."/>
        </authorList>
    </citation>
    <scope>NUCLEOTIDE SEQUENCE [LARGE SCALE GENOMIC DNA]</scope>
    <source>
        <strain evidence="2">JCM 17027</strain>
    </source>
</reference>
<evidence type="ECO:0000313" key="2">
    <source>
        <dbReference type="Proteomes" id="UP001500034"/>
    </source>
</evidence>
<proteinExistence type="predicted"/>
<organism evidence="1 2">
    <name type="scientific">Streptomyces marokkonensis</name>
    <dbReference type="NCBI Taxonomy" id="324855"/>
    <lineage>
        <taxon>Bacteria</taxon>
        <taxon>Bacillati</taxon>
        <taxon>Actinomycetota</taxon>
        <taxon>Actinomycetes</taxon>
        <taxon>Kitasatosporales</taxon>
        <taxon>Streptomycetaceae</taxon>
        <taxon>Streptomyces</taxon>
    </lineage>
</organism>
<accession>A0ABP7PP44</accession>
<keyword evidence="2" id="KW-1185">Reference proteome</keyword>
<comment type="caution">
    <text evidence="1">The sequence shown here is derived from an EMBL/GenBank/DDBJ whole genome shotgun (WGS) entry which is preliminary data.</text>
</comment>
<protein>
    <submittedName>
        <fullName evidence="1">Uncharacterized protein</fullName>
    </submittedName>
</protein>
<gene>
    <name evidence="1" type="ORF">GCM10022384_19460</name>
</gene>
<dbReference type="Proteomes" id="UP001500034">
    <property type="component" value="Unassembled WGS sequence"/>
</dbReference>
<name>A0ABP7PP44_9ACTN</name>
<sequence>MRQETVCEPGAAVFDNASLMVGVVRDQRGPMLILIRPSGLCWQTRAISVRPVDDRERIQLAALARHHQQARTLAKLRRRVSH</sequence>
<evidence type="ECO:0000313" key="1">
    <source>
        <dbReference type="EMBL" id="GAA3968136.1"/>
    </source>
</evidence>